<dbReference type="AlphaFoldDB" id="A0A9P6DXW3"/>
<feature type="region of interest" description="Disordered" evidence="1">
    <location>
        <begin position="38"/>
        <end position="59"/>
    </location>
</feature>
<dbReference type="EMBL" id="MU128952">
    <property type="protein sequence ID" value="KAF9515289.1"/>
    <property type="molecule type" value="Genomic_DNA"/>
</dbReference>
<feature type="region of interest" description="Disordered" evidence="1">
    <location>
        <begin position="363"/>
        <end position="382"/>
    </location>
</feature>
<evidence type="ECO:0008006" key="4">
    <source>
        <dbReference type="Google" id="ProtNLM"/>
    </source>
</evidence>
<protein>
    <recommendedName>
        <fullName evidence="4">Retrotransposon gag domain-containing protein</fullName>
    </recommendedName>
</protein>
<keyword evidence="3" id="KW-1185">Reference proteome</keyword>
<dbReference type="Proteomes" id="UP000886523">
    <property type="component" value="Unassembled WGS sequence"/>
</dbReference>
<sequence>MNISGPTEPGNTSITSVTVCPAVPRRYPLLPNLLAPLSDEANSRKPNLEPPPQVTCRNNLSSDTTELTLVECVRTQPLGSVLVSSGLDQALRGFIVTKSSPLSHRVDTSRGVDTPPKKNYPDFSSGSIASSLTSTAWKPGHLTWQAASSLWPGKIETLLKESPFDLQTFLLTSRICYALMSTPSEGTQSLNNEACTNVEPVDQETLHRRTLLVSIADSIWREQGVNAAADVVAQIQSIDKNESVAYTTNSNAQGYVTRVLEDTPRTVSPLAAYSGHENELAWRNQEAITPGTLVSDEGTQLPWPRFETRHPCPSVDPLWQMAQTNHLSAPRAPRTESHDYRTETTLWPITLPPTGHMLSLHEGSDERRWNPQGGGPPDDEWVKPRRKRVTWRGAPDSGPLGPGPPGGGLMPVSITSPPEGPYNLNAYYELKFKLKFRPNDLPEYDGSDNSFVAWTEDLDRYAAGSQCMHEQLAFVATMRFTKHADVWWQSLPNMTKAQASQNWDSLKHIMQT</sequence>
<dbReference type="OrthoDB" id="3062456at2759"/>
<organism evidence="2 3">
    <name type="scientific">Hydnum rufescens UP504</name>
    <dbReference type="NCBI Taxonomy" id="1448309"/>
    <lineage>
        <taxon>Eukaryota</taxon>
        <taxon>Fungi</taxon>
        <taxon>Dikarya</taxon>
        <taxon>Basidiomycota</taxon>
        <taxon>Agaricomycotina</taxon>
        <taxon>Agaricomycetes</taxon>
        <taxon>Cantharellales</taxon>
        <taxon>Hydnaceae</taxon>
        <taxon>Hydnum</taxon>
    </lineage>
</organism>
<proteinExistence type="predicted"/>
<reference evidence="2" key="1">
    <citation type="journal article" date="2020" name="Nat. Commun.">
        <title>Large-scale genome sequencing of mycorrhizal fungi provides insights into the early evolution of symbiotic traits.</title>
        <authorList>
            <person name="Miyauchi S."/>
            <person name="Kiss E."/>
            <person name="Kuo A."/>
            <person name="Drula E."/>
            <person name="Kohler A."/>
            <person name="Sanchez-Garcia M."/>
            <person name="Morin E."/>
            <person name="Andreopoulos B."/>
            <person name="Barry K.W."/>
            <person name="Bonito G."/>
            <person name="Buee M."/>
            <person name="Carver A."/>
            <person name="Chen C."/>
            <person name="Cichocki N."/>
            <person name="Clum A."/>
            <person name="Culley D."/>
            <person name="Crous P.W."/>
            <person name="Fauchery L."/>
            <person name="Girlanda M."/>
            <person name="Hayes R.D."/>
            <person name="Keri Z."/>
            <person name="LaButti K."/>
            <person name="Lipzen A."/>
            <person name="Lombard V."/>
            <person name="Magnuson J."/>
            <person name="Maillard F."/>
            <person name="Murat C."/>
            <person name="Nolan M."/>
            <person name="Ohm R.A."/>
            <person name="Pangilinan J."/>
            <person name="Pereira M.F."/>
            <person name="Perotto S."/>
            <person name="Peter M."/>
            <person name="Pfister S."/>
            <person name="Riley R."/>
            <person name="Sitrit Y."/>
            <person name="Stielow J.B."/>
            <person name="Szollosi G."/>
            <person name="Zifcakova L."/>
            <person name="Stursova M."/>
            <person name="Spatafora J.W."/>
            <person name="Tedersoo L."/>
            <person name="Vaario L.M."/>
            <person name="Yamada A."/>
            <person name="Yan M."/>
            <person name="Wang P."/>
            <person name="Xu J."/>
            <person name="Bruns T."/>
            <person name="Baldrian P."/>
            <person name="Vilgalys R."/>
            <person name="Dunand C."/>
            <person name="Henrissat B."/>
            <person name="Grigoriev I.V."/>
            <person name="Hibbett D."/>
            <person name="Nagy L.G."/>
            <person name="Martin F.M."/>
        </authorList>
    </citation>
    <scope>NUCLEOTIDE SEQUENCE</scope>
    <source>
        <strain evidence="2">UP504</strain>
    </source>
</reference>
<accession>A0A9P6DXW3</accession>
<name>A0A9P6DXW3_9AGAM</name>
<evidence type="ECO:0000313" key="2">
    <source>
        <dbReference type="EMBL" id="KAF9515289.1"/>
    </source>
</evidence>
<gene>
    <name evidence="2" type="ORF">BS47DRAFT_1391815</name>
</gene>
<comment type="caution">
    <text evidence="2">The sequence shown here is derived from an EMBL/GenBank/DDBJ whole genome shotgun (WGS) entry which is preliminary data.</text>
</comment>
<evidence type="ECO:0000256" key="1">
    <source>
        <dbReference type="SAM" id="MobiDB-lite"/>
    </source>
</evidence>
<evidence type="ECO:0000313" key="3">
    <source>
        <dbReference type="Proteomes" id="UP000886523"/>
    </source>
</evidence>